<evidence type="ECO:0000313" key="2">
    <source>
        <dbReference type="EMBL" id="OJJ53381.1"/>
    </source>
</evidence>
<dbReference type="EMBL" id="KV878597">
    <property type="protein sequence ID" value="OJJ53381.1"/>
    <property type="molecule type" value="Genomic_DNA"/>
</dbReference>
<feature type="region of interest" description="Disordered" evidence="1">
    <location>
        <begin position="182"/>
        <end position="290"/>
    </location>
</feature>
<organism evidence="2 3">
    <name type="scientific">Aspergillus sydowii CBS 593.65</name>
    <dbReference type="NCBI Taxonomy" id="1036612"/>
    <lineage>
        <taxon>Eukaryota</taxon>
        <taxon>Fungi</taxon>
        <taxon>Dikarya</taxon>
        <taxon>Ascomycota</taxon>
        <taxon>Pezizomycotina</taxon>
        <taxon>Eurotiomycetes</taxon>
        <taxon>Eurotiomycetidae</taxon>
        <taxon>Eurotiales</taxon>
        <taxon>Aspergillaceae</taxon>
        <taxon>Aspergillus</taxon>
        <taxon>Aspergillus subgen. Nidulantes</taxon>
    </lineage>
</organism>
<dbReference type="AlphaFoldDB" id="A0A1L9T213"/>
<dbReference type="RefSeq" id="XP_040697187.1">
    <property type="nucleotide sequence ID" value="XM_040845416.1"/>
</dbReference>
<reference evidence="3" key="1">
    <citation type="journal article" date="2017" name="Genome Biol.">
        <title>Comparative genomics reveals high biological diversity and specific adaptations in the industrially and medically important fungal genus Aspergillus.</title>
        <authorList>
            <person name="de Vries R.P."/>
            <person name="Riley R."/>
            <person name="Wiebenga A."/>
            <person name="Aguilar-Osorio G."/>
            <person name="Amillis S."/>
            <person name="Uchima C.A."/>
            <person name="Anderluh G."/>
            <person name="Asadollahi M."/>
            <person name="Askin M."/>
            <person name="Barry K."/>
            <person name="Battaglia E."/>
            <person name="Bayram O."/>
            <person name="Benocci T."/>
            <person name="Braus-Stromeyer S.A."/>
            <person name="Caldana C."/>
            <person name="Canovas D."/>
            <person name="Cerqueira G.C."/>
            <person name="Chen F."/>
            <person name="Chen W."/>
            <person name="Choi C."/>
            <person name="Clum A."/>
            <person name="Dos Santos R.A."/>
            <person name="Damasio A.R."/>
            <person name="Diallinas G."/>
            <person name="Emri T."/>
            <person name="Fekete E."/>
            <person name="Flipphi M."/>
            <person name="Freyberg S."/>
            <person name="Gallo A."/>
            <person name="Gournas C."/>
            <person name="Habgood R."/>
            <person name="Hainaut M."/>
            <person name="Harispe M.L."/>
            <person name="Henrissat B."/>
            <person name="Hilden K.S."/>
            <person name="Hope R."/>
            <person name="Hossain A."/>
            <person name="Karabika E."/>
            <person name="Karaffa L."/>
            <person name="Karanyi Z."/>
            <person name="Krasevec N."/>
            <person name="Kuo A."/>
            <person name="Kusch H."/>
            <person name="LaButti K."/>
            <person name="Lagendijk E.L."/>
            <person name="Lapidus A."/>
            <person name="Levasseur A."/>
            <person name="Lindquist E."/>
            <person name="Lipzen A."/>
            <person name="Logrieco A.F."/>
            <person name="MacCabe A."/>
            <person name="Maekelae M.R."/>
            <person name="Malavazi I."/>
            <person name="Melin P."/>
            <person name="Meyer V."/>
            <person name="Mielnichuk N."/>
            <person name="Miskei M."/>
            <person name="Molnar A.P."/>
            <person name="Mule G."/>
            <person name="Ngan C.Y."/>
            <person name="Orejas M."/>
            <person name="Orosz E."/>
            <person name="Ouedraogo J.P."/>
            <person name="Overkamp K.M."/>
            <person name="Park H.-S."/>
            <person name="Perrone G."/>
            <person name="Piumi F."/>
            <person name="Punt P.J."/>
            <person name="Ram A.F."/>
            <person name="Ramon A."/>
            <person name="Rauscher S."/>
            <person name="Record E."/>
            <person name="Riano-Pachon D.M."/>
            <person name="Robert V."/>
            <person name="Roehrig J."/>
            <person name="Ruller R."/>
            <person name="Salamov A."/>
            <person name="Salih N.S."/>
            <person name="Samson R.A."/>
            <person name="Sandor E."/>
            <person name="Sanguinetti M."/>
            <person name="Schuetze T."/>
            <person name="Sepcic K."/>
            <person name="Shelest E."/>
            <person name="Sherlock G."/>
            <person name="Sophianopoulou V."/>
            <person name="Squina F.M."/>
            <person name="Sun H."/>
            <person name="Susca A."/>
            <person name="Todd R.B."/>
            <person name="Tsang A."/>
            <person name="Unkles S.E."/>
            <person name="van de Wiele N."/>
            <person name="van Rossen-Uffink D."/>
            <person name="Oliveira J.V."/>
            <person name="Vesth T.C."/>
            <person name="Visser J."/>
            <person name="Yu J.-H."/>
            <person name="Zhou M."/>
            <person name="Andersen M.R."/>
            <person name="Archer D.B."/>
            <person name="Baker S.E."/>
            <person name="Benoit I."/>
            <person name="Brakhage A.A."/>
            <person name="Braus G.H."/>
            <person name="Fischer R."/>
            <person name="Frisvad J.C."/>
            <person name="Goldman G.H."/>
            <person name="Houbraken J."/>
            <person name="Oakley B."/>
            <person name="Pocsi I."/>
            <person name="Scazzocchio C."/>
            <person name="Seiboth B."/>
            <person name="vanKuyk P.A."/>
            <person name="Wortman J."/>
            <person name="Dyer P.S."/>
            <person name="Grigoriev I.V."/>
        </authorList>
    </citation>
    <scope>NUCLEOTIDE SEQUENCE [LARGE SCALE GENOMIC DNA]</scope>
    <source>
        <strain evidence="3">CBS 593.65</strain>
    </source>
</reference>
<feature type="region of interest" description="Disordered" evidence="1">
    <location>
        <begin position="1"/>
        <end position="38"/>
    </location>
</feature>
<dbReference type="OrthoDB" id="4504119at2759"/>
<accession>A0A1L9T213</accession>
<sequence length="614" mass="66793">MLSTLQAEPANRVHSESDSERFPRLTKSSKDGKRPSLHYNSLNYEDFMQVIRRLRSDNEYLEEPPNNSAINNKVDREPASEDAPIMSSAVNSAPDPPGADLGSRDDGTVVYVPVPLGSLGLSTRLQPLDAKSVPVYDAKTGLVKPPDFSIVHGLVKHNAPNPGITSDVPDRTYQPQIDILWRTAPRIPEGNPVRKTELHPNGGSTSPGKASVLSSGSDFNHESQSQKSSPPTSSASMPSRQAEPEPSVASGCGGSRKKKKERPTNKAKASSFVSTNKANPSTSLLDHDPVPDILSDSISTRLGLTQLPPCDFIEPPPAAEANPFVNHEAVRHLRDLLEGRRSPSDLYVPKVLADRRPKATRDPVIDSAPNVVTSGLPKGYREGLPISIPDQCNPPPWENAFSPDTVNPPNPPAPTNVSSSSNQDEFFDAPAVKPPSSSPTGTAGLDDSGRKKACLPQGAFAHILSPAPDPKAEKCTVPLCPNFLKLPKSNLRVKGTVSLGSCSLCARPLDELRYSRWEQDDGPEHQGYGQMNPKQTQTTLAEVRGRGPIFWSRRHRYGYDDPVISSCAKCLGTWHRKCTERYTKSQEKDGKKPRCPECGDLWFGFVESLPTMIL</sequence>
<feature type="compositionally biased region" description="Polar residues" evidence="1">
    <location>
        <begin position="267"/>
        <end position="284"/>
    </location>
</feature>
<evidence type="ECO:0000256" key="1">
    <source>
        <dbReference type="SAM" id="MobiDB-lite"/>
    </source>
</evidence>
<proteinExistence type="predicted"/>
<feature type="region of interest" description="Disordered" evidence="1">
    <location>
        <begin position="61"/>
        <end position="102"/>
    </location>
</feature>
<keyword evidence="3" id="KW-1185">Reference proteome</keyword>
<feature type="region of interest" description="Disordered" evidence="1">
    <location>
        <begin position="392"/>
        <end position="450"/>
    </location>
</feature>
<dbReference type="VEuPathDB" id="FungiDB:ASPSYDRAFT_36323"/>
<protein>
    <submittedName>
        <fullName evidence="2">Uncharacterized protein</fullName>
    </submittedName>
</protein>
<dbReference type="Proteomes" id="UP000184356">
    <property type="component" value="Unassembled WGS sequence"/>
</dbReference>
<name>A0A1L9T213_9EURO</name>
<feature type="compositionally biased region" description="Low complexity" evidence="1">
    <location>
        <begin position="223"/>
        <end position="239"/>
    </location>
</feature>
<feature type="compositionally biased region" description="Polar residues" evidence="1">
    <location>
        <begin position="202"/>
        <end position="218"/>
    </location>
</feature>
<evidence type="ECO:0000313" key="3">
    <source>
        <dbReference type="Proteomes" id="UP000184356"/>
    </source>
</evidence>
<dbReference type="GeneID" id="63761489"/>
<gene>
    <name evidence="2" type="ORF">ASPSYDRAFT_36323</name>
</gene>
<feature type="compositionally biased region" description="Basic and acidic residues" evidence="1">
    <location>
        <begin position="11"/>
        <end position="34"/>
    </location>
</feature>